<dbReference type="Pfam" id="PF19711">
    <property type="entry name" value="DUF6207"/>
    <property type="match status" value="1"/>
</dbReference>
<reference evidence="2 3" key="1">
    <citation type="submission" date="2022-10" db="EMBL/GenBank/DDBJ databases">
        <title>Draft genome sequence of Streptomyces sp. YSPA8.</title>
        <authorList>
            <person name="Moriuchi R."/>
            <person name="Dohra H."/>
            <person name="Yamamura H."/>
            <person name="Kodani S."/>
        </authorList>
    </citation>
    <scope>NUCLEOTIDE SEQUENCE [LARGE SCALE GENOMIC DNA]</scope>
    <source>
        <strain evidence="2 3">YSPA8</strain>
    </source>
</reference>
<dbReference type="Proteomes" id="UP001291653">
    <property type="component" value="Unassembled WGS sequence"/>
</dbReference>
<dbReference type="EMBL" id="BSBI01000013">
    <property type="protein sequence ID" value="GLF98254.1"/>
    <property type="molecule type" value="Genomic_DNA"/>
</dbReference>
<name>A0ABQ5P6P9_9ACTN</name>
<keyword evidence="3" id="KW-1185">Reference proteome</keyword>
<comment type="caution">
    <text evidence="2">The sequence shown here is derived from an EMBL/GenBank/DDBJ whole genome shotgun (WGS) entry which is preliminary data.</text>
</comment>
<protein>
    <submittedName>
        <fullName evidence="2">DUF6207 family protein</fullName>
    </submittedName>
</protein>
<proteinExistence type="predicted"/>
<dbReference type="InterPro" id="IPR045775">
    <property type="entry name" value="DUF6207"/>
</dbReference>
<dbReference type="RefSeq" id="WP_323450237.1">
    <property type="nucleotide sequence ID" value="NZ_BSBI01000013.1"/>
</dbReference>
<sequence length="88" mass="8950">MTNPIDPAHLAEPGLVVLDVTAPDEGTLRAAATVLTAVWAASGEGCVRRVPGEPGVQLRLVADIRRSGAAPALEAPHAPRYGPAPPIG</sequence>
<evidence type="ECO:0000313" key="3">
    <source>
        <dbReference type="Proteomes" id="UP001291653"/>
    </source>
</evidence>
<accession>A0ABQ5P6P9</accession>
<feature type="region of interest" description="Disordered" evidence="1">
    <location>
        <begin position="69"/>
        <end position="88"/>
    </location>
</feature>
<evidence type="ECO:0000313" key="2">
    <source>
        <dbReference type="EMBL" id="GLF98254.1"/>
    </source>
</evidence>
<gene>
    <name evidence="2" type="ORF">SYYSPA8_28175</name>
</gene>
<organism evidence="2 3">
    <name type="scientific">Streptomyces yaizuensis</name>
    <dbReference type="NCBI Taxonomy" id="2989713"/>
    <lineage>
        <taxon>Bacteria</taxon>
        <taxon>Bacillati</taxon>
        <taxon>Actinomycetota</taxon>
        <taxon>Actinomycetes</taxon>
        <taxon>Kitasatosporales</taxon>
        <taxon>Streptomycetaceae</taxon>
        <taxon>Streptomyces</taxon>
    </lineage>
</organism>
<evidence type="ECO:0000256" key="1">
    <source>
        <dbReference type="SAM" id="MobiDB-lite"/>
    </source>
</evidence>